<evidence type="ECO:0000256" key="4">
    <source>
        <dbReference type="RuleBase" id="RU365026"/>
    </source>
</evidence>
<comment type="subcellular location">
    <subcellularLocation>
        <location evidence="4">Bud</location>
    </subcellularLocation>
    <subcellularLocation>
        <location evidence="4">Bud neck</location>
    </subcellularLocation>
</comment>
<proteinExistence type="inferred from homology"/>
<organism evidence="6 7">
    <name type="scientific">Physocladia obscura</name>
    <dbReference type="NCBI Taxonomy" id="109957"/>
    <lineage>
        <taxon>Eukaryota</taxon>
        <taxon>Fungi</taxon>
        <taxon>Fungi incertae sedis</taxon>
        <taxon>Chytridiomycota</taxon>
        <taxon>Chytridiomycota incertae sedis</taxon>
        <taxon>Chytridiomycetes</taxon>
        <taxon>Chytridiales</taxon>
        <taxon>Chytriomycetaceae</taxon>
        <taxon>Physocladia</taxon>
    </lineage>
</organism>
<dbReference type="EMBL" id="JADGJH010002709">
    <property type="protein sequence ID" value="KAJ3095412.1"/>
    <property type="molecule type" value="Genomic_DNA"/>
</dbReference>
<evidence type="ECO:0000313" key="7">
    <source>
        <dbReference type="Proteomes" id="UP001211907"/>
    </source>
</evidence>
<evidence type="ECO:0000259" key="5">
    <source>
        <dbReference type="Pfam" id="PF03081"/>
    </source>
</evidence>
<dbReference type="InterPro" id="IPR046364">
    <property type="entry name" value="Exo70_C"/>
</dbReference>
<evidence type="ECO:0000256" key="1">
    <source>
        <dbReference type="ARBA" id="ARBA00006756"/>
    </source>
</evidence>
<comment type="caution">
    <text evidence="6">The sequence shown here is derived from an EMBL/GenBank/DDBJ whole genome shotgun (WGS) entry which is preliminary data.</text>
</comment>
<keyword evidence="3 4" id="KW-0268">Exocytosis</keyword>
<name>A0AAD5X7U8_9FUNG</name>
<evidence type="ECO:0000313" key="6">
    <source>
        <dbReference type="EMBL" id="KAJ3095412.1"/>
    </source>
</evidence>
<feature type="domain" description="Exocyst complex subunit Exo70 C-terminal" evidence="5">
    <location>
        <begin position="9"/>
        <end position="95"/>
    </location>
</feature>
<comment type="similarity">
    <text evidence="1 4">Belongs to the EXO70 family.</text>
</comment>
<dbReference type="Pfam" id="PF03081">
    <property type="entry name" value="Exo70_C"/>
    <property type="match status" value="2"/>
</dbReference>
<dbReference type="Proteomes" id="UP001211907">
    <property type="component" value="Unassembled WGS sequence"/>
</dbReference>
<evidence type="ECO:0000256" key="2">
    <source>
        <dbReference type="ARBA" id="ARBA00022448"/>
    </source>
</evidence>
<dbReference type="GO" id="GO:0005546">
    <property type="term" value="F:phosphatidylinositol-4,5-bisphosphate binding"/>
    <property type="evidence" value="ECO:0007669"/>
    <property type="project" value="InterPro"/>
</dbReference>
<feature type="domain" description="Exocyst complex subunit Exo70 C-terminal" evidence="5">
    <location>
        <begin position="113"/>
        <end position="207"/>
    </location>
</feature>
<dbReference type="SUPFAM" id="SSF74788">
    <property type="entry name" value="Cullin repeat-like"/>
    <property type="match status" value="1"/>
</dbReference>
<sequence>MASFNENSDFCDEIKQQEIPTKAILPVDGTVHEITSVTLNIVRRVLDYETVLNAMLIENHGANLSATTLKGLCRDILGLLYANLEAKAKCYKGKIVLSNIKSMGAALTESETEFERGTVVKNLSKQQREAIKDRFKNFNAEVDSMYAVQKGYTVADLELRFQIIKDIKDVLLPLYVNFQERYMHIEFTKNPSKYIKYDKSGLEAVIDGLFTSSADTIEKKFFPNFEK</sequence>
<dbReference type="GO" id="GO:0006887">
    <property type="term" value="P:exocytosis"/>
    <property type="evidence" value="ECO:0007669"/>
    <property type="project" value="UniProtKB-KW"/>
</dbReference>
<keyword evidence="2 4" id="KW-0813">Transport</keyword>
<comment type="function">
    <text evidence="4">Involved in the secretory pathway as part of the exocyst complex which tethers secretory vesicles to the sites of exocytosis. Also plays a role in the assembly of the exocyst.</text>
</comment>
<dbReference type="GO" id="GO:0015031">
    <property type="term" value="P:protein transport"/>
    <property type="evidence" value="ECO:0007669"/>
    <property type="project" value="UniProtKB-KW"/>
</dbReference>
<reference evidence="6" key="1">
    <citation type="submission" date="2020-05" db="EMBL/GenBank/DDBJ databases">
        <title>Phylogenomic resolution of chytrid fungi.</title>
        <authorList>
            <person name="Stajich J.E."/>
            <person name="Amses K."/>
            <person name="Simmons R."/>
            <person name="Seto K."/>
            <person name="Myers J."/>
            <person name="Bonds A."/>
            <person name="Quandt C.A."/>
            <person name="Barry K."/>
            <person name="Liu P."/>
            <person name="Grigoriev I."/>
            <person name="Longcore J.E."/>
            <person name="James T.Y."/>
        </authorList>
    </citation>
    <scope>NUCLEOTIDE SEQUENCE</scope>
    <source>
        <strain evidence="6">JEL0513</strain>
    </source>
</reference>
<dbReference type="PANTHER" id="PTHR12542">
    <property type="entry name" value="EXOCYST COMPLEX PROTEIN EXO70"/>
    <property type="match status" value="1"/>
</dbReference>
<dbReference type="GO" id="GO:0005935">
    <property type="term" value="C:cellular bud neck"/>
    <property type="evidence" value="ECO:0007669"/>
    <property type="project" value="UniProtKB-SubCell"/>
</dbReference>
<dbReference type="AlphaFoldDB" id="A0AAD5X7U8"/>
<dbReference type="PANTHER" id="PTHR12542:SF41">
    <property type="entry name" value="EXOCYST COMPLEX COMPONENT 7"/>
    <property type="match status" value="1"/>
</dbReference>
<accession>A0AAD5X7U8</accession>
<dbReference type="InterPro" id="IPR016159">
    <property type="entry name" value="Cullin_repeat-like_dom_sf"/>
</dbReference>
<gene>
    <name evidence="6" type="primary">EXOC7_2</name>
    <name evidence="6" type="ORF">HK100_005839</name>
</gene>
<keyword evidence="7" id="KW-1185">Reference proteome</keyword>
<protein>
    <recommendedName>
        <fullName evidence="4">Exocyst complex protein EXO70</fullName>
    </recommendedName>
</protein>
<dbReference type="InterPro" id="IPR004140">
    <property type="entry name" value="Exo70"/>
</dbReference>
<evidence type="ECO:0000256" key="3">
    <source>
        <dbReference type="ARBA" id="ARBA00022483"/>
    </source>
</evidence>
<dbReference type="GO" id="GO:0000145">
    <property type="term" value="C:exocyst"/>
    <property type="evidence" value="ECO:0007669"/>
    <property type="project" value="InterPro"/>
</dbReference>
<dbReference type="Gene3D" id="1.20.1280.170">
    <property type="entry name" value="Exocyst complex component Exo70"/>
    <property type="match status" value="2"/>
</dbReference>
<keyword evidence="4" id="KW-0653">Protein transport</keyword>